<proteinExistence type="predicted"/>
<dbReference type="SUPFAM" id="SSF52833">
    <property type="entry name" value="Thioredoxin-like"/>
    <property type="match status" value="1"/>
</dbReference>
<dbReference type="OrthoDB" id="9805634at2"/>
<comment type="caution">
    <text evidence="2">The sequence shown here is derived from an EMBL/GenBank/DDBJ whole genome shotgun (WGS) entry which is preliminary data.</text>
</comment>
<dbReference type="AlphaFoldDB" id="A0A4Y9IU18"/>
<evidence type="ECO:0000313" key="3">
    <source>
        <dbReference type="Proteomes" id="UP000298285"/>
    </source>
</evidence>
<evidence type="ECO:0000313" key="2">
    <source>
        <dbReference type="EMBL" id="TFU91458.1"/>
    </source>
</evidence>
<dbReference type="Gene3D" id="3.40.30.10">
    <property type="entry name" value="Glutaredoxin"/>
    <property type="match status" value="1"/>
</dbReference>
<dbReference type="Proteomes" id="UP000298285">
    <property type="component" value="Unassembled WGS sequence"/>
</dbReference>
<dbReference type="InterPro" id="IPR036249">
    <property type="entry name" value="Thioredoxin-like_sf"/>
</dbReference>
<dbReference type="InterPro" id="IPR033395">
    <property type="entry name" value="DUF5106"/>
</dbReference>
<feature type="domain" description="DUF5106" evidence="1">
    <location>
        <begin position="10"/>
        <end position="162"/>
    </location>
</feature>
<name>A0A4Y9IU18_9BACT</name>
<sequence length="314" mass="37109">MTCIKKGSEQNKRMDQDKLGLTPKTFRMVAIPDALTQANERADYLLSHYWDNFDFADTTYIHLPEITEQAFVDYINIFPQVENEKVYSSITKMLEHSIRQDKTNKVYSYFLNLYKKYLYDANSPMRDDEYYIPVVECILKDTINDLTTKERAKFSLMMMQKNRKENVATNFTYTLQSGKQRTLHQIKSEYTLLMFYNPDCHACSETINYLKQSKIINTLLAERRLNIFAFYPDDDLSIWKKHLSDIPETWINSHDQKQEVKNKLLYDLKAIPSLYLLDKEKRVLLKDANAADIELFLKTKVSSSMIYDNDTSRF</sequence>
<evidence type="ECO:0000259" key="1">
    <source>
        <dbReference type="Pfam" id="PF17127"/>
    </source>
</evidence>
<gene>
    <name evidence="2" type="ORF">E4T88_04260</name>
</gene>
<accession>A0A4Y9IU18</accession>
<dbReference type="Pfam" id="PF17127">
    <property type="entry name" value="DUF5106"/>
    <property type="match status" value="1"/>
</dbReference>
<reference evidence="2 3" key="1">
    <citation type="submission" date="2019-03" db="EMBL/GenBank/DDBJ databases">
        <title>Diversity of the mouse oral microbiome.</title>
        <authorList>
            <person name="Joseph S."/>
            <person name="Aduse-Opoku J."/>
            <person name="Curtis M."/>
            <person name="Wade W."/>
            <person name="Hashim A."/>
        </authorList>
    </citation>
    <scope>NUCLEOTIDE SEQUENCE [LARGE SCALE GENOMIC DNA]</scope>
    <source>
        <strain evidence="2 3">P11</strain>
    </source>
</reference>
<dbReference type="EMBL" id="SPPK01000001">
    <property type="protein sequence ID" value="TFU91458.1"/>
    <property type="molecule type" value="Genomic_DNA"/>
</dbReference>
<protein>
    <submittedName>
        <fullName evidence="2">DUF5106 domain-containing protein</fullName>
    </submittedName>
</protein>
<organism evidence="2 3">
    <name type="scientific">Dysgonomonas mossii</name>
    <dbReference type="NCBI Taxonomy" id="163665"/>
    <lineage>
        <taxon>Bacteria</taxon>
        <taxon>Pseudomonadati</taxon>
        <taxon>Bacteroidota</taxon>
        <taxon>Bacteroidia</taxon>
        <taxon>Bacteroidales</taxon>
        <taxon>Dysgonomonadaceae</taxon>
        <taxon>Dysgonomonas</taxon>
    </lineage>
</organism>